<reference evidence="1" key="1">
    <citation type="submission" date="2016-07" db="EMBL/GenBank/DDBJ databases">
        <title>De novo transcriptome assembly of four accessions of the metal hyperaccumulator plant Noccaea caerulescens.</title>
        <authorList>
            <person name="Blande D."/>
            <person name="Halimaa P."/>
            <person name="Tervahauta A.I."/>
            <person name="Aarts M.G."/>
            <person name="Karenlampi S.O."/>
        </authorList>
    </citation>
    <scope>NUCLEOTIDE SEQUENCE</scope>
</reference>
<evidence type="ECO:0000313" key="1">
    <source>
        <dbReference type="EMBL" id="JAU67128.1"/>
    </source>
</evidence>
<gene>
    <name evidence="1" type="ORF">LE_TR20769_c3_g1_i1_g.67014</name>
</gene>
<sequence length="81" mass="8699">MAGGLTSQPNVLSFKILPKKILNSISYGRMESSEAASFTAQNIITLVTKRLAVFLVCPIINTEVLSSAEDFLDSVLEVPLG</sequence>
<accession>A0A1J3HJ28</accession>
<dbReference type="AlphaFoldDB" id="A0A1J3HJ28"/>
<protein>
    <submittedName>
        <fullName evidence="1">Uncharacterized protein</fullName>
    </submittedName>
</protein>
<dbReference type="EMBL" id="GEVL01010213">
    <property type="protein sequence ID" value="JAU67128.1"/>
    <property type="molecule type" value="Transcribed_RNA"/>
</dbReference>
<proteinExistence type="predicted"/>
<name>A0A1J3HJ28_NOCCA</name>
<organism evidence="1">
    <name type="scientific">Noccaea caerulescens</name>
    <name type="common">Alpine penny-cress</name>
    <name type="synonym">Thlaspi caerulescens</name>
    <dbReference type="NCBI Taxonomy" id="107243"/>
    <lineage>
        <taxon>Eukaryota</taxon>
        <taxon>Viridiplantae</taxon>
        <taxon>Streptophyta</taxon>
        <taxon>Embryophyta</taxon>
        <taxon>Tracheophyta</taxon>
        <taxon>Spermatophyta</taxon>
        <taxon>Magnoliopsida</taxon>
        <taxon>eudicotyledons</taxon>
        <taxon>Gunneridae</taxon>
        <taxon>Pentapetalae</taxon>
        <taxon>rosids</taxon>
        <taxon>malvids</taxon>
        <taxon>Brassicales</taxon>
        <taxon>Brassicaceae</taxon>
        <taxon>Coluteocarpeae</taxon>
        <taxon>Noccaea</taxon>
    </lineage>
</organism>